<gene>
    <name evidence="11" type="ORF">DCAF_LOCUS18622</name>
</gene>
<keyword evidence="3 10" id="KW-0812">Transmembrane</keyword>
<evidence type="ECO:0000256" key="5">
    <source>
        <dbReference type="ARBA" id="ARBA00022989"/>
    </source>
</evidence>
<evidence type="ECO:0000313" key="12">
    <source>
        <dbReference type="Proteomes" id="UP001314170"/>
    </source>
</evidence>
<keyword evidence="12" id="KW-1185">Reference proteome</keyword>
<dbReference type="PANTHER" id="PTHR31651">
    <property type="match status" value="1"/>
</dbReference>
<evidence type="ECO:0000256" key="4">
    <source>
        <dbReference type="ARBA" id="ARBA00022824"/>
    </source>
</evidence>
<evidence type="ECO:0000256" key="3">
    <source>
        <dbReference type="ARBA" id="ARBA00022692"/>
    </source>
</evidence>
<evidence type="ECO:0000256" key="8">
    <source>
        <dbReference type="ARBA" id="ARBA00025100"/>
    </source>
</evidence>
<evidence type="ECO:0000256" key="9">
    <source>
        <dbReference type="ARBA" id="ARBA00025752"/>
    </source>
</evidence>
<dbReference type="GO" id="GO:0005789">
    <property type="term" value="C:endoplasmic reticulum membrane"/>
    <property type="evidence" value="ECO:0007669"/>
    <property type="project" value="UniProtKB-SubCell"/>
</dbReference>
<evidence type="ECO:0000256" key="1">
    <source>
        <dbReference type="ARBA" id="ARBA00004477"/>
    </source>
</evidence>
<dbReference type="InterPro" id="IPR004776">
    <property type="entry name" value="Mem_transp_PIN-like"/>
</dbReference>
<dbReference type="PANTHER" id="PTHR31651:SF33">
    <property type="entry name" value="PROTEIN PIN-LIKES 1"/>
    <property type="match status" value="1"/>
</dbReference>
<organism evidence="11 12">
    <name type="scientific">Dovyalis caffra</name>
    <dbReference type="NCBI Taxonomy" id="77055"/>
    <lineage>
        <taxon>Eukaryota</taxon>
        <taxon>Viridiplantae</taxon>
        <taxon>Streptophyta</taxon>
        <taxon>Embryophyta</taxon>
        <taxon>Tracheophyta</taxon>
        <taxon>Spermatophyta</taxon>
        <taxon>Magnoliopsida</taxon>
        <taxon>eudicotyledons</taxon>
        <taxon>Gunneridae</taxon>
        <taxon>Pentapetalae</taxon>
        <taxon>rosids</taxon>
        <taxon>fabids</taxon>
        <taxon>Malpighiales</taxon>
        <taxon>Salicaceae</taxon>
        <taxon>Flacourtieae</taxon>
        <taxon>Dovyalis</taxon>
    </lineage>
</organism>
<feature type="transmembrane region" description="Helical" evidence="10">
    <location>
        <begin position="147"/>
        <end position="168"/>
    </location>
</feature>
<keyword evidence="4" id="KW-0256">Endoplasmic reticulum</keyword>
<keyword evidence="5 10" id="KW-1133">Transmembrane helix</keyword>
<evidence type="ECO:0000313" key="11">
    <source>
        <dbReference type="EMBL" id="CAK7345959.1"/>
    </source>
</evidence>
<feature type="transmembrane region" description="Helical" evidence="10">
    <location>
        <begin position="248"/>
        <end position="270"/>
    </location>
</feature>
<dbReference type="GO" id="GO:0080162">
    <property type="term" value="P:endoplasmic reticulum to cytosol auxin transport"/>
    <property type="evidence" value="ECO:0007669"/>
    <property type="project" value="InterPro"/>
</dbReference>
<feature type="transmembrane region" description="Helical" evidence="10">
    <location>
        <begin position="106"/>
        <end position="127"/>
    </location>
</feature>
<sequence length="299" mass="32268">MGLLDLFIAASIPVLKVLLITALGSFLALKHVDVLGEEARKHVNNVVFYVFNPALVASYLSETITYDSMVKMWFMPFNILITFVIGSILGWIVVQLTKPPSHLHGLIVGCCAAGNLGNMFLIMIPAVCKEKGSPFGSPDVCQSFGLAYVSLSMAIGAVYLWSYVFNIVRASSVPSIKQSDKIHSGETSIETPKSKLESVKEPLLASENRANQHALPRITSAGKDEVVSCTMVVRIGLMQKIMAIVGDINWKSLFAPATIGAIVGFIIGVVPQLRKLMVGSDAPLRVLHDCASLLGYFTG</sequence>
<dbReference type="InterPro" id="IPR045033">
    <property type="entry name" value="PILS1/3/4/5/7"/>
</dbReference>
<evidence type="ECO:0000256" key="7">
    <source>
        <dbReference type="ARBA" id="ARBA00023294"/>
    </source>
</evidence>
<dbReference type="EMBL" id="CAWUPB010001173">
    <property type="protein sequence ID" value="CAK7345959.1"/>
    <property type="molecule type" value="Genomic_DNA"/>
</dbReference>
<reference evidence="11 12" key="1">
    <citation type="submission" date="2024-01" db="EMBL/GenBank/DDBJ databases">
        <authorList>
            <person name="Waweru B."/>
        </authorList>
    </citation>
    <scope>NUCLEOTIDE SEQUENCE [LARGE SCALE GENOMIC DNA]</scope>
</reference>
<name>A0AAV1S3F7_9ROSI</name>
<dbReference type="GO" id="GO:0009734">
    <property type="term" value="P:auxin-activated signaling pathway"/>
    <property type="evidence" value="ECO:0007669"/>
    <property type="project" value="UniProtKB-KW"/>
</dbReference>
<evidence type="ECO:0000256" key="6">
    <source>
        <dbReference type="ARBA" id="ARBA00023136"/>
    </source>
</evidence>
<dbReference type="AlphaFoldDB" id="A0AAV1S3F7"/>
<accession>A0AAV1S3F7</accession>
<protein>
    <recommendedName>
        <fullName evidence="13">Auxin efflux carrier family protein</fullName>
    </recommendedName>
</protein>
<proteinExistence type="inferred from homology"/>
<comment type="caution">
    <text evidence="11">The sequence shown here is derived from an EMBL/GenBank/DDBJ whole genome shotgun (WGS) entry which is preliminary data.</text>
</comment>
<comment type="function">
    <text evidence="8">Involved in cellular auxin homeostasis by regulating auxin metabolism. Regulates intracellular auxin accumulation at the endoplasmic reticulum and thus auxin availability for nuclear auxin signaling.</text>
</comment>
<dbReference type="Pfam" id="PF03547">
    <property type="entry name" value="Mem_trans"/>
    <property type="match status" value="1"/>
</dbReference>
<dbReference type="Proteomes" id="UP001314170">
    <property type="component" value="Unassembled WGS sequence"/>
</dbReference>
<keyword evidence="7" id="KW-0927">Auxin signaling pathway</keyword>
<comment type="similarity">
    <text evidence="9">Belongs to the auxin efflux carrier (TC 2.A.69.2) family.</text>
</comment>
<keyword evidence="2" id="KW-0813">Transport</keyword>
<feature type="transmembrane region" description="Helical" evidence="10">
    <location>
        <begin position="73"/>
        <end position="94"/>
    </location>
</feature>
<keyword evidence="6 10" id="KW-0472">Membrane</keyword>
<evidence type="ECO:0000256" key="10">
    <source>
        <dbReference type="SAM" id="Phobius"/>
    </source>
</evidence>
<comment type="subcellular location">
    <subcellularLocation>
        <location evidence="1">Endoplasmic reticulum membrane</location>
        <topology evidence="1">Multi-pass membrane protein</topology>
    </subcellularLocation>
</comment>
<evidence type="ECO:0008006" key="13">
    <source>
        <dbReference type="Google" id="ProtNLM"/>
    </source>
</evidence>
<evidence type="ECO:0000256" key="2">
    <source>
        <dbReference type="ARBA" id="ARBA00022448"/>
    </source>
</evidence>
<feature type="transmembrane region" description="Helical" evidence="10">
    <location>
        <begin position="6"/>
        <end position="30"/>
    </location>
</feature>